<sequence>MHSFDNQHKDLSGIGKCAGSGLRNADRICEDIWSLSVDVPALGRNVASAAQSFSDLRGAAGWSDVFYAAMKFFQSFEIPDRVNLPILLSLIVAGAMSGQEGNDSAVCPV</sequence>
<evidence type="ECO:0000313" key="2">
    <source>
        <dbReference type="Proteomes" id="UP001549164"/>
    </source>
</evidence>
<evidence type="ECO:0000313" key="1">
    <source>
        <dbReference type="EMBL" id="MET3600059.1"/>
    </source>
</evidence>
<dbReference type="EMBL" id="JBEPLY010000005">
    <property type="protein sequence ID" value="MET3600059.1"/>
    <property type="molecule type" value="Genomic_DNA"/>
</dbReference>
<dbReference type="RefSeq" id="WP_354434083.1">
    <property type="nucleotide sequence ID" value="NZ_JBEPLY010000005.1"/>
</dbReference>
<proteinExistence type="predicted"/>
<accession>A0ABV2IBA0</accession>
<name>A0ABV2IBA0_9HYPH</name>
<keyword evidence="2" id="KW-1185">Reference proteome</keyword>
<reference evidence="1 2" key="1">
    <citation type="submission" date="2024-06" db="EMBL/GenBank/DDBJ databases">
        <title>Genomic Encyclopedia of Type Strains, Phase IV (KMG-IV): sequencing the most valuable type-strain genomes for metagenomic binning, comparative biology and taxonomic classification.</title>
        <authorList>
            <person name="Goeker M."/>
        </authorList>
    </citation>
    <scope>NUCLEOTIDE SEQUENCE [LARGE SCALE GENOMIC DNA]</scope>
    <source>
        <strain evidence="1 2">DSM 28102</strain>
    </source>
</reference>
<gene>
    <name evidence="1" type="ORF">ABID12_001999</name>
</gene>
<organism evidence="1 2">
    <name type="scientific">Martelella mangrovi</name>
    <dbReference type="NCBI Taxonomy" id="1397477"/>
    <lineage>
        <taxon>Bacteria</taxon>
        <taxon>Pseudomonadati</taxon>
        <taxon>Pseudomonadota</taxon>
        <taxon>Alphaproteobacteria</taxon>
        <taxon>Hyphomicrobiales</taxon>
        <taxon>Aurantimonadaceae</taxon>
        <taxon>Martelella</taxon>
    </lineage>
</organism>
<comment type="caution">
    <text evidence="1">The sequence shown here is derived from an EMBL/GenBank/DDBJ whole genome shotgun (WGS) entry which is preliminary data.</text>
</comment>
<protein>
    <submittedName>
        <fullName evidence="1">Uncharacterized protein</fullName>
    </submittedName>
</protein>
<dbReference type="Proteomes" id="UP001549164">
    <property type="component" value="Unassembled WGS sequence"/>
</dbReference>